<reference evidence="2 3" key="1">
    <citation type="journal article" date="2012" name="J. Bacteriol.">
        <title>Genome Sequence of "Candidatus Mycoplasma haemolamae" Strain Purdue, a Red Blood Cell Pathogen of Alpacas (Vicugna pacos) and Llamas (Lama glama).</title>
        <authorList>
            <person name="Guimaraes A.M."/>
            <person name="Toth B."/>
            <person name="Santos A.P."/>
            <person name="do Nascimento N.C."/>
            <person name="Kritchevsky J.E."/>
            <person name="Messick J.B."/>
        </authorList>
    </citation>
    <scope>NUCLEOTIDE SEQUENCE [LARGE SCALE GENOMIC DNA]</scope>
    <source>
        <strain evidence="2 3">Purdue</strain>
    </source>
</reference>
<evidence type="ECO:0008006" key="4">
    <source>
        <dbReference type="Google" id="ProtNLM"/>
    </source>
</evidence>
<dbReference type="PATRIC" id="fig|1212765.3.peg.364"/>
<accession>I7BJ94</accession>
<evidence type="ECO:0000313" key="2">
    <source>
        <dbReference type="EMBL" id="AFO51908.1"/>
    </source>
</evidence>
<reference evidence="3" key="2">
    <citation type="submission" date="2012-07" db="EMBL/GenBank/DDBJ databases">
        <title>Complete genome sequence of 'Candidatus Mycoplasma haemolamae'.</title>
        <authorList>
            <person name="Guimaraes A.M.S."/>
            <person name="Toth B."/>
            <person name="Santos A.P."/>
            <person name="Nascimento N.C."/>
            <person name="Sojka J.E."/>
            <person name="Messick J.B."/>
        </authorList>
    </citation>
    <scope>NUCLEOTIDE SEQUENCE [LARGE SCALE GENOMIC DNA]</scope>
    <source>
        <strain evidence="3">Purdue</strain>
    </source>
</reference>
<dbReference type="AlphaFoldDB" id="I7BJ94"/>
<evidence type="ECO:0000256" key="1">
    <source>
        <dbReference type="SAM" id="SignalP"/>
    </source>
</evidence>
<keyword evidence="1" id="KW-0732">Signal</keyword>
<gene>
    <name evidence="2" type="ordered locus">MHLP_01640</name>
</gene>
<feature type="signal peptide" evidence="1">
    <location>
        <begin position="1"/>
        <end position="18"/>
    </location>
</feature>
<organism evidence="2 3">
    <name type="scientific">Mycoplasma haematolamae (strain Purdue)</name>
    <dbReference type="NCBI Taxonomy" id="1212765"/>
    <lineage>
        <taxon>Bacteria</taxon>
        <taxon>Bacillati</taxon>
        <taxon>Mycoplasmatota</taxon>
        <taxon>Mollicutes</taxon>
        <taxon>Mycoplasmataceae</taxon>
        <taxon>Mycoplasma</taxon>
    </lineage>
</organism>
<feature type="chain" id="PRO_5003707941" description="Lipoprotein" evidence="1">
    <location>
        <begin position="19"/>
        <end position="107"/>
    </location>
</feature>
<dbReference type="Proteomes" id="UP000006502">
    <property type="component" value="Chromosome"/>
</dbReference>
<evidence type="ECO:0000313" key="3">
    <source>
        <dbReference type="Proteomes" id="UP000006502"/>
    </source>
</evidence>
<sequence length="107" mass="11369">MMLIGKVALGLASAGAMCGGGVCVAQKVMVGGGHSTARIDVTSYATTDHANHKPHNNRALGCIKCNDEEDHEVTCGYGRDNIVLECGYKCPFTNADAHINSQLRIHR</sequence>
<protein>
    <recommendedName>
        <fullName evidence="4">Lipoprotein</fullName>
    </recommendedName>
</protein>
<dbReference type="STRING" id="1212765.MHLP_01640"/>
<keyword evidence="3" id="KW-1185">Reference proteome</keyword>
<proteinExistence type="predicted"/>
<dbReference type="KEGG" id="mhl:MHLP_01640"/>
<name>I7BJ94_MYCHA</name>
<dbReference type="HOGENOM" id="CLU_2207094_0_0_14"/>
<dbReference type="EMBL" id="CP003731">
    <property type="protein sequence ID" value="AFO51908.1"/>
    <property type="molecule type" value="Genomic_DNA"/>
</dbReference>